<keyword evidence="5 7" id="KW-1133">Transmembrane helix</keyword>
<accession>A0ABW5BYT2</accession>
<evidence type="ECO:0000256" key="4">
    <source>
        <dbReference type="ARBA" id="ARBA00022692"/>
    </source>
</evidence>
<evidence type="ECO:0000256" key="1">
    <source>
        <dbReference type="ARBA" id="ARBA00004651"/>
    </source>
</evidence>
<evidence type="ECO:0000313" key="9">
    <source>
        <dbReference type="EMBL" id="MFD2214001.1"/>
    </source>
</evidence>
<evidence type="ECO:0000256" key="6">
    <source>
        <dbReference type="ARBA" id="ARBA00023136"/>
    </source>
</evidence>
<keyword evidence="3" id="KW-1003">Cell membrane</keyword>
<comment type="similarity">
    <text evidence="2">Belongs to the CpsC/CapA family.</text>
</comment>
<evidence type="ECO:0000256" key="3">
    <source>
        <dbReference type="ARBA" id="ARBA00022475"/>
    </source>
</evidence>
<protein>
    <submittedName>
        <fullName evidence="9">YveK family protein</fullName>
    </submittedName>
</protein>
<evidence type="ECO:0000256" key="5">
    <source>
        <dbReference type="ARBA" id="ARBA00022989"/>
    </source>
</evidence>
<feature type="transmembrane region" description="Helical" evidence="7">
    <location>
        <begin position="175"/>
        <end position="193"/>
    </location>
</feature>
<dbReference type="RefSeq" id="WP_379051378.1">
    <property type="nucleotide sequence ID" value="NZ_JBHUIK010000002.1"/>
</dbReference>
<organism evidence="9 10">
    <name type="scientific">Metabacillus endolithicus</name>
    <dbReference type="NCBI Taxonomy" id="1535204"/>
    <lineage>
        <taxon>Bacteria</taxon>
        <taxon>Bacillati</taxon>
        <taxon>Bacillota</taxon>
        <taxon>Bacilli</taxon>
        <taxon>Bacillales</taxon>
        <taxon>Bacillaceae</taxon>
        <taxon>Metabacillus</taxon>
    </lineage>
</organism>
<dbReference type="PANTHER" id="PTHR32309">
    <property type="entry name" value="TYROSINE-PROTEIN KINASE"/>
    <property type="match status" value="1"/>
</dbReference>
<comment type="subcellular location">
    <subcellularLocation>
        <location evidence="1">Cell membrane</location>
        <topology evidence="1">Multi-pass membrane protein</topology>
    </subcellularLocation>
</comment>
<dbReference type="InterPro" id="IPR050445">
    <property type="entry name" value="Bact_polysacc_biosynth/exp"/>
</dbReference>
<dbReference type="EMBL" id="JBHUIK010000002">
    <property type="protein sequence ID" value="MFD2214001.1"/>
    <property type="molecule type" value="Genomic_DNA"/>
</dbReference>
<proteinExistence type="inferred from homology"/>
<name>A0ABW5BYT2_9BACI</name>
<evidence type="ECO:0000256" key="7">
    <source>
        <dbReference type="SAM" id="Phobius"/>
    </source>
</evidence>
<feature type="domain" description="Polysaccharide chain length determinant N-terminal" evidence="8">
    <location>
        <begin position="19"/>
        <end position="93"/>
    </location>
</feature>
<comment type="caution">
    <text evidence="9">The sequence shown here is derived from an EMBL/GenBank/DDBJ whole genome shotgun (WGS) entry which is preliminary data.</text>
</comment>
<reference evidence="10" key="1">
    <citation type="journal article" date="2019" name="Int. J. Syst. Evol. Microbiol.">
        <title>The Global Catalogue of Microorganisms (GCM) 10K type strain sequencing project: providing services to taxonomists for standard genome sequencing and annotation.</title>
        <authorList>
            <consortium name="The Broad Institute Genomics Platform"/>
            <consortium name="The Broad Institute Genome Sequencing Center for Infectious Disease"/>
            <person name="Wu L."/>
            <person name="Ma J."/>
        </authorList>
    </citation>
    <scope>NUCLEOTIDE SEQUENCE [LARGE SCALE GENOMIC DNA]</scope>
    <source>
        <strain evidence="10">CGMCC 1.15474</strain>
    </source>
</reference>
<keyword evidence="10" id="KW-1185">Reference proteome</keyword>
<keyword evidence="4 7" id="KW-0812">Transmembrane</keyword>
<dbReference type="InterPro" id="IPR003856">
    <property type="entry name" value="LPS_length_determ_N"/>
</dbReference>
<dbReference type="Proteomes" id="UP001597318">
    <property type="component" value="Unassembled WGS sequence"/>
</dbReference>
<feature type="transmembrane region" description="Helical" evidence="7">
    <location>
        <begin position="32"/>
        <end position="52"/>
    </location>
</feature>
<evidence type="ECO:0000313" key="10">
    <source>
        <dbReference type="Proteomes" id="UP001597318"/>
    </source>
</evidence>
<keyword evidence="6 7" id="KW-0472">Membrane</keyword>
<evidence type="ECO:0000256" key="2">
    <source>
        <dbReference type="ARBA" id="ARBA00006683"/>
    </source>
</evidence>
<dbReference type="PANTHER" id="PTHR32309:SF13">
    <property type="entry name" value="FERRIC ENTEROBACTIN TRANSPORT PROTEIN FEPE"/>
    <property type="match status" value="1"/>
</dbReference>
<dbReference type="Pfam" id="PF02706">
    <property type="entry name" value="Wzz"/>
    <property type="match status" value="1"/>
</dbReference>
<gene>
    <name evidence="9" type="ORF">ACFSKK_09950</name>
</gene>
<evidence type="ECO:0000259" key="8">
    <source>
        <dbReference type="Pfam" id="PF02706"/>
    </source>
</evidence>
<sequence>MSSLQELDDKQVMEHKPKEINIRELFLVLKRYMWIILLITAVSTSAGTYYSLSSYSPLFQSTARIIINADSSLMSTLKVIIQDTTVLDKVVKKLNLPYSPEVLSGKIMVANIGDSQVVTITITDADSKQAAILANSVAETYKEEIPSIMGFNDVKLLSQAKEVPFPINEDKNKPIIFGFVGGIVVSIGIAFLLDSLNNSVRKEHEIEELLGLPVLGTVPKMKKTNMKEKKKHRLKFKYGGETIGS</sequence>